<name>F8P562_SERL9</name>
<proteinExistence type="predicted"/>
<dbReference type="AlphaFoldDB" id="F8P562"/>
<keyword evidence="1" id="KW-0732">Signal</keyword>
<dbReference type="EMBL" id="GL945438">
    <property type="protein sequence ID" value="EGO21749.1"/>
    <property type="molecule type" value="Genomic_DNA"/>
</dbReference>
<sequence length="134" mass="14780">MLGLCGSTRLSFRVLLIVDASLGSNQPGVQWYATEQRACLKLHDLGEKRKIHPFHQVGCKLEEMAELPAPGLLLNVWNQRMFFALGSANQSSIQRYPVECHPYMIVRSGDCALLDPTSLGCLVRGARLDVGKGL</sequence>
<dbReference type="KEGG" id="sla:SERLADRAFT_474591"/>
<organism>
    <name type="scientific">Serpula lacrymans var. lacrymans (strain S7.9)</name>
    <name type="common">Dry rot fungus</name>
    <dbReference type="NCBI Taxonomy" id="578457"/>
    <lineage>
        <taxon>Eukaryota</taxon>
        <taxon>Fungi</taxon>
        <taxon>Dikarya</taxon>
        <taxon>Basidiomycota</taxon>
        <taxon>Agaricomycotina</taxon>
        <taxon>Agaricomycetes</taxon>
        <taxon>Agaricomycetidae</taxon>
        <taxon>Boletales</taxon>
        <taxon>Coniophorineae</taxon>
        <taxon>Serpulaceae</taxon>
        <taxon>Serpula</taxon>
    </lineage>
</organism>
<feature type="signal peptide" evidence="1">
    <location>
        <begin position="1"/>
        <end position="23"/>
    </location>
</feature>
<accession>F8P562</accession>
<dbReference type="HOGENOM" id="CLU_1897482_0_0_1"/>
<dbReference type="RefSeq" id="XP_007321535.1">
    <property type="nucleotide sequence ID" value="XM_007321473.1"/>
</dbReference>
<gene>
    <name evidence="2" type="ORF">SERLADRAFT_474591</name>
</gene>
<protein>
    <submittedName>
        <fullName evidence="2">Uncharacterized protein</fullName>
    </submittedName>
</protein>
<dbReference type="GeneID" id="18820501"/>
<dbReference type="Proteomes" id="UP000008064">
    <property type="component" value="Unassembled WGS sequence"/>
</dbReference>
<feature type="chain" id="PRO_5003382001" evidence="1">
    <location>
        <begin position="24"/>
        <end position="134"/>
    </location>
</feature>
<evidence type="ECO:0000313" key="2">
    <source>
        <dbReference type="EMBL" id="EGO21749.1"/>
    </source>
</evidence>
<evidence type="ECO:0000256" key="1">
    <source>
        <dbReference type="SAM" id="SignalP"/>
    </source>
</evidence>
<reference evidence="2" key="1">
    <citation type="submission" date="2011-04" db="EMBL/GenBank/DDBJ databases">
        <title>Evolution of plant cell wall degrading machinery underlies the functional diversity of forest fungi.</title>
        <authorList>
            <consortium name="US DOE Joint Genome Institute (JGI-PGF)"/>
            <person name="Eastwood D.C."/>
            <person name="Floudas D."/>
            <person name="Binder M."/>
            <person name="Majcherczyk A."/>
            <person name="Schneider P."/>
            <person name="Aerts A."/>
            <person name="Asiegbu F.O."/>
            <person name="Baker S.E."/>
            <person name="Barry K."/>
            <person name="Bendiksby M."/>
            <person name="Blumentritt M."/>
            <person name="Coutinho P.M."/>
            <person name="Cullen D."/>
            <person name="Cullen D."/>
            <person name="Gathman A."/>
            <person name="Goodell B."/>
            <person name="Henrissat B."/>
            <person name="Ihrmark K."/>
            <person name="Kauserud H."/>
            <person name="Kohler A."/>
            <person name="LaButti K."/>
            <person name="Lapidus A."/>
            <person name="Lavin J.L."/>
            <person name="Lee Y.-H."/>
            <person name="Lindquist E."/>
            <person name="Lilly W."/>
            <person name="Lucas S."/>
            <person name="Morin E."/>
            <person name="Murat C."/>
            <person name="Oguiza J.A."/>
            <person name="Park J."/>
            <person name="Pisabarro A.G."/>
            <person name="Riley R."/>
            <person name="Rosling A."/>
            <person name="Salamov A."/>
            <person name="Schmidt O."/>
            <person name="Schmutz J."/>
            <person name="Skrede I."/>
            <person name="Stenlid J."/>
            <person name="Wiebenga A."/>
            <person name="Xie X."/>
            <person name="Kues U."/>
            <person name="Hibbett D.S."/>
            <person name="Hoffmeister D."/>
            <person name="Hogberg N."/>
            <person name="Martin F."/>
            <person name="Grigoriev I.V."/>
            <person name="Watkinson S.C."/>
        </authorList>
    </citation>
    <scope>NUCLEOTIDE SEQUENCE</scope>
    <source>
        <strain evidence="2">S7.9</strain>
    </source>
</reference>